<dbReference type="InterPro" id="IPR056947">
    <property type="entry name" value="Pepco_dom"/>
</dbReference>
<organism evidence="3 4">
    <name type="scientific">Pseudanabaena frigida</name>
    <dbReference type="NCBI Taxonomy" id="945775"/>
    <lineage>
        <taxon>Bacteria</taxon>
        <taxon>Bacillati</taxon>
        <taxon>Cyanobacteriota</taxon>
        <taxon>Cyanophyceae</taxon>
        <taxon>Pseudanabaenales</taxon>
        <taxon>Pseudanabaenaceae</taxon>
        <taxon>Pseudanabaena</taxon>
    </lineage>
</organism>
<evidence type="ECO:0000256" key="1">
    <source>
        <dbReference type="SAM" id="MobiDB-lite"/>
    </source>
</evidence>
<dbReference type="Pfam" id="PF24393">
    <property type="entry name" value="Pepco"/>
    <property type="match status" value="1"/>
</dbReference>
<reference evidence="3 4" key="2">
    <citation type="submission" date="2018-06" db="EMBL/GenBank/DDBJ databases">
        <title>Metagenomic assembly of (sub)arctic Cyanobacteria and their associated microbiome from non-axenic cultures.</title>
        <authorList>
            <person name="Baurain D."/>
        </authorList>
    </citation>
    <scope>NUCLEOTIDE SEQUENCE [LARGE SCALE GENOMIC DNA]</scope>
    <source>
        <strain evidence="3">ULC066bin1</strain>
    </source>
</reference>
<feature type="domain" description="Pepco" evidence="2">
    <location>
        <begin position="6"/>
        <end position="114"/>
    </location>
</feature>
<comment type="caution">
    <text evidence="3">The sequence shown here is derived from an EMBL/GenBank/DDBJ whole genome shotgun (WGS) entry which is preliminary data.</text>
</comment>
<gene>
    <name evidence="3" type="ORF">DCF19_07935</name>
</gene>
<accession>A0A2W4WAV1</accession>
<evidence type="ECO:0000313" key="3">
    <source>
        <dbReference type="EMBL" id="PZO42164.1"/>
    </source>
</evidence>
<evidence type="ECO:0000313" key="4">
    <source>
        <dbReference type="Proteomes" id="UP000249467"/>
    </source>
</evidence>
<evidence type="ECO:0000259" key="2">
    <source>
        <dbReference type="Pfam" id="PF24393"/>
    </source>
</evidence>
<feature type="region of interest" description="Disordered" evidence="1">
    <location>
        <begin position="1"/>
        <end position="27"/>
    </location>
</feature>
<sequence>MSDEPIWIMSRDDADSEDSGGGKGWKENWTQKASSILHLKPIDPVKLQHKWDRTMRFVGQLIHQAEREAGGEFGMQLDEVTLAVEINGRGQVNLLGACTTEGSGKGAITLKFKRTESK</sequence>
<dbReference type="EMBL" id="QBML01000008">
    <property type="protein sequence ID" value="PZO42164.1"/>
    <property type="molecule type" value="Genomic_DNA"/>
</dbReference>
<dbReference type="AlphaFoldDB" id="A0A2W4WAV1"/>
<name>A0A2W4WAV1_9CYAN</name>
<dbReference type="Proteomes" id="UP000249467">
    <property type="component" value="Unassembled WGS sequence"/>
</dbReference>
<reference evidence="3 4" key="1">
    <citation type="submission" date="2018-04" db="EMBL/GenBank/DDBJ databases">
        <authorList>
            <person name="Go L.Y."/>
            <person name="Mitchell J.A."/>
        </authorList>
    </citation>
    <scope>NUCLEOTIDE SEQUENCE [LARGE SCALE GENOMIC DNA]</scope>
    <source>
        <strain evidence="3">ULC066bin1</strain>
    </source>
</reference>
<proteinExistence type="predicted"/>
<protein>
    <recommendedName>
        <fullName evidence="2">Pepco domain-containing protein</fullName>
    </recommendedName>
</protein>